<keyword evidence="3" id="KW-0677">Repeat</keyword>
<dbReference type="AlphaFoldDB" id="A0A6P4DZ52"/>
<evidence type="ECO:0000256" key="5">
    <source>
        <dbReference type="ARBA" id="ARBA00023180"/>
    </source>
</evidence>
<feature type="chain" id="PRO_5027610464" evidence="7">
    <location>
        <begin position="24"/>
        <end position="361"/>
    </location>
</feature>
<dbReference type="GO" id="GO:0005576">
    <property type="term" value="C:extracellular region"/>
    <property type="evidence" value="ECO:0007669"/>
    <property type="project" value="InterPro"/>
</dbReference>
<dbReference type="SUPFAM" id="SSF57625">
    <property type="entry name" value="Invertebrate chitin-binding proteins"/>
    <property type="match status" value="4"/>
</dbReference>
<gene>
    <name evidence="9" type="primary">LOC108038654</name>
</gene>
<keyword evidence="4" id="KW-1015">Disulfide bond</keyword>
<evidence type="ECO:0000259" key="8">
    <source>
        <dbReference type="PROSITE" id="PS50940"/>
    </source>
</evidence>
<dbReference type="OrthoDB" id="6020543at2759"/>
<evidence type="ECO:0000256" key="1">
    <source>
        <dbReference type="ARBA" id="ARBA00022669"/>
    </source>
</evidence>
<dbReference type="PROSITE" id="PS50940">
    <property type="entry name" value="CHIT_BIND_II"/>
    <property type="match status" value="4"/>
</dbReference>
<reference evidence="9" key="1">
    <citation type="submission" date="2025-08" db="UniProtKB">
        <authorList>
            <consortium name="RefSeq"/>
        </authorList>
    </citation>
    <scope>IDENTIFICATION</scope>
</reference>
<feature type="domain" description="Chitin-binding type-2" evidence="8">
    <location>
        <begin position="32"/>
        <end position="82"/>
    </location>
</feature>
<dbReference type="PANTHER" id="PTHR23301">
    <property type="entry name" value="CHITIN BINDING PERITROPHIN-A"/>
    <property type="match status" value="1"/>
</dbReference>
<feature type="domain" description="Chitin-binding type-2" evidence="8">
    <location>
        <begin position="91"/>
        <end position="137"/>
    </location>
</feature>
<accession>A0A6P4DZ52</accession>
<dbReference type="PANTHER" id="PTHR23301:SF106">
    <property type="entry name" value="CHITIN-BINDING TYPE-2 DOMAIN-CONTAINING PROTEIN-RELATED"/>
    <property type="match status" value="1"/>
</dbReference>
<name>A0A6P4DZ52_DRORH</name>
<dbReference type="Gene3D" id="2.170.140.10">
    <property type="entry name" value="Chitin binding domain"/>
    <property type="match status" value="3"/>
</dbReference>
<sequence length="361" mass="40950">MEKLWMFPDRLLVFLLLLSTTAASVIAYPDIASICRVSDAWQVLPHRDHCQRFYVCTGDEKLPFQEFSCPAEYHFSKKLRTCVPGSCSDASLFCGTRNSVERISSDCSLYRHCLEGGAYYVAKCSAGNYFDPGRKACLPVAITAAHQCSCVLPENATLSNSNDCETYFRCHSGQAELVQCPAGNYFDERVGSCIPDHTGICLEKPTMPPTLTDQALAMNECIRTGSRLAPHSRDCQRYYVCAEQRVLEMRCPRGQYFDAVQRYCSRDLRNQCQEQQVEKLVQESEKLEQEQESDNLEQEPEEEVAQLETLLKNTTKKEVQKQVLIETAKKEEYQESDGVNAKQPLEAVSNYDKFSSKFISF</sequence>
<organism evidence="9">
    <name type="scientific">Drosophila rhopaloa</name>
    <name type="common">Fruit fly</name>
    <dbReference type="NCBI Taxonomy" id="1041015"/>
    <lineage>
        <taxon>Eukaryota</taxon>
        <taxon>Metazoa</taxon>
        <taxon>Ecdysozoa</taxon>
        <taxon>Arthropoda</taxon>
        <taxon>Hexapoda</taxon>
        <taxon>Insecta</taxon>
        <taxon>Pterygota</taxon>
        <taxon>Neoptera</taxon>
        <taxon>Endopterygota</taxon>
        <taxon>Diptera</taxon>
        <taxon>Brachycera</taxon>
        <taxon>Muscomorpha</taxon>
        <taxon>Ephydroidea</taxon>
        <taxon>Drosophilidae</taxon>
        <taxon>Drosophila</taxon>
        <taxon>Sophophora</taxon>
    </lineage>
</organism>
<dbReference type="InterPro" id="IPR051940">
    <property type="entry name" value="Chitin_bind-dev_reg"/>
</dbReference>
<evidence type="ECO:0000256" key="4">
    <source>
        <dbReference type="ARBA" id="ARBA00023157"/>
    </source>
</evidence>
<protein>
    <submittedName>
        <fullName evidence="9">Peritrophin-48 isoform X1</fullName>
    </submittedName>
</protein>
<feature type="coiled-coil region" evidence="6">
    <location>
        <begin position="270"/>
        <end position="299"/>
    </location>
</feature>
<dbReference type="GeneID" id="108038654"/>
<dbReference type="RefSeq" id="XP_016970975.1">
    <property type="nucleotide sequence ID" value="XM_017115486.1"/>
</dbReference>
<dbReference type="InterPro" id="IPR036508">
    <property type="entry name" value="Chitin-bd_dom_sf"/>
</dbReference>
<dbReference type="GO" id="GO:0008061">
    <property type="term" value="F:chitin binding"/>
    <property type="evidence" value="ECO:0007669"/>
    <property type="project" value="UniProtKB-KW"/>
</dbReference>
<keyword evidence="6" id="KW-0175">Coiled coil</keyword>
<feature type="signal peptide" evidence="7">
    <location>
        <begin position="1"/>
        <end position="23"/>
    </location>
</feature>
<dbReference type="RefSeq" id="XP_016970975.2">
    <property type="nucleotide sequence ID" value="XM_017115486.2"/>
</dbReference>
<keyword evidence="1" id="KW-0147">Chitin-binding</keyword>
<keyword evidence="2 7" id="KW-0732">Signal</keyword>
<keyword evidence="5" id="KW-0325">Glycoprotein</keyword>
<dbReference type="Pfam" id="PF01607">
    <property type="entry name" value="CBM_14"/>
    <property type="match status" value="4"/>
</dbReference>
<proteinExistence type="predicted"/>
<dbReference type="InterPro" id="IPR002557">
    <property type="entry name" value="Chitin-bd_dom"/>
</dbReference>
<feature type="domain" description="Chitin-binding type-2" evidence="8">
    <location>
        <begin position="218"/>
        <end position="274"/>
    </location>
</feature>
<evidence type="ECO:0000256" key="3">
    <source>
        <dbReference type="ARBA" id="ARBA00022737"/>
    </source>
</evidence>
<evidence type="ECO:0000313" key="9">
    <source>
        <dbReference type="RefSeq" id="XP_016970975.1"/>
    </source>
</evidence>
<evidence type="ECO:0000256" key="7">
    <source>
        <dbReference type="SAM" id="SignalP"/>
    </source>
</evidence>
<evidence type="ECO:0000256" key="6">
    <source>
        <dbReference type="SAM" id="Coils"/>
    </source>
</evidence>
<dbReference type="SMART" id="SM00494">
    <property type="entry name" value="ChtBD2"/>
    <property type="match status" value="4"/>
</dbReference>
<evidence type="ECO:0000256" key="2">
    <source>
        <dbReference type="ARBA" id="ARBA00022729"/>
    </source>
</evidence>
<feature type="domain" description="Chitin-binding type-2" evidence="8">
    <location>
        <begin position="147"/>
        <end position="203"/>
    </location>
</feature>